<evidence type="ECO:0000313" key="3">
    <source>
        <dbReference type="Proteomes" id="UP000218899"/>
    </source>
</evidence>
<feature type="region of interest" description="Disordered" evidence="1">
    <location>
        <begin position="207"/>
        <end position="226"/>
    </location>
</feature>
<dbReference type="EMBL" id="AP014936">
    <property type="protein sequence ID" value="BAU47508.1"/>
    <property type="molecule type" value="Genomic_DNA"/>
</dbReference>
<accession>A0A1B4V1X9</accession>
<organism evidence="2 3">
    <name type="scientific">Sulfurifustis variabilis</name>
    <dbReference type="NCBI Taxonomy" id="1675686"/>
    <lineage>
        <taxon>Bacteria</taxon>
        <taxon>Pseudomonadati</taxon>
        <taxon>Pseudomonadota</taxon>
        <taxon>Gammaproteobacteria</taxon>
        <taxon>Acidiferrobacterales</taxon>
        <taxon>Acidiferrobacteraceae</taxon>
        <taxon>Sulfurifustis</taxon>
    </lineage>
</organism>
<dbReference type="KEGG" id="sva:SVA_0929"/>
<evidence type="ECO:0000256" key="1">
    <source>
        <dbReference type="SAM" id="MobiDB-lite"/>
    </source>
</evidence>
<keyword evidence="3" id="KW-1185">Reference proteome</keyword>
<dbReference type="RefSeq" id="WP_096459423.1">
    <property type="nucleotide sequence ID" value="NZ_AP014936.1"/>
</dbReference>
<dbReference type="AlphaFoldDB" id="A0A1B4V1X9"/>
<gene>
    <name evidence="2" type="ORF">SVA_0929</name>
</gene>
<sequence>MTPHYTIHHRPLFGALEELMSHTGTLNLRLGAAGARLGAAAQALPNAVREEATSLAERIAQALGRPGGPGLTEAIGLARQMVDLYDRYATTEGQCRKVLFRRAWQRLHAAVLILCSEPGSIQERLSDVYLSAFVYWTAADIPQPCEREFLALKEELAQVVQFRGLAVERARFLAHQILLLYARVLELEFESGIDRSRELGVGLSPVVSERTPRGDRPKRPQLNRVG</sequence>
<evidence type="ECO:0000313" key="2">
    <source>
        <dbReference type="EMBL" id="BAU47508.1"/>
    </source>
</evidence>
<name>A0A1B4V1X9_9GAMM</name>
<dbReference type="Proteomes" id="UP000218899">
    <property type="component" value="Chromosome"/>
</dbReference>
<protein>
    <submittedName>
        <fullName evidence="2">Uncharacterized protein</fullName>
    </submittedName>
</protein>
<proteinExistence type="predicted"/>
<reference evidence="2 3" key="1">
    <citation type="submission" date="2015-08" db="EMBL/GenBank/DDBJ databases">
        <title>Complete genome sequence of Sulfurifustis variabilis.</title>
        <authorList>
            <person name="Miura A."/>
            <person name="Kojima H."/>
            <person name="Fukui M."/>
        </authorList>
    </citation>
    <scope>NUCLEOTIDE SEQUENCE [LARGE SCALE GENOMIC DNA]</scope>
    <source>
        <strain evidence="3">skN76</strain>
    </source>
</reference>